<sequence length="100" mass="11140">MEEEEGGVTNEKTADDGEGRRKRSLPPPSSHQIDAQPSSPPGRYRMKRERGDNPRRRERGSPCFKIVPPASSTWLPPPPQTAIASEEGLRRAEREPLAPD</sequence>
<organism evidence="2 3">
    <name type="scientific">Aegilops tauschii subsp. strangulata</name>
    <name type="common">Goatgrass</name>
    <dbReference type="NCBI Taxonomy" id="200361"/>
    <lineage>
        <taxon>Eukaryota</taxon>
        <taxon>Viridiplantae</taxon>
        <taxon>Streptophyta</taxon>
        <taxon>Embryophyta</taxon>
        <taxon>Tracheophyta</taxon>
        <taxon>Spermatophyta</taxon>
        <taxon>Magnoliopsida</taxon>
        <taxon>Liliopsida</taxon>
        <taxon>Poales</taxon>
        <taxon>Poaceae</taxon>
        <taxon>BOP clade</taxon>
        <taxon>Pooideae</taxon>
        <taxon>Triticodae</taxon>
        <taxon>Triticeae</taxon>
        <taxon>Triticinae</taxon>
        <taxon>Aegilops</taxon>
    </lineage>
</organism>
<accession>A0A453NNX1</accession>
<feature type="region of interest" description="Disordered" evidence="1">
    <location>
        <begin position="1"/>
        <end position="100"/>
    </location>
</feature>
<reference evidence="3" key="2">
    <citation type="journal article" date="2017" name="Nat. Plants">
        <title>The Aegilops tauschii genome reveals multiple impacts of transposons.</title>
        <authorList>
            <person name="Zhao G."/>
            <person name="Zou C."/>
            <person name="Li K."/>
            <person name="Wang K."/>
            <person name="Li T."/>
            <person name="Gao L."/>
            <person name="Zhang X."/>
            <person name="Wang H."/>
            <person name="Yang Z."/>
            <person name="Liu X."/>
            <person name="Jiang W."/>
            <person name="Mao L."/>
            <person name="Kong X."/>
            <person name="Jiao Y."/>
            <person name="Jia J."/>
        </authorList>
    </citation>
    <scope>NUCLEOTIDE SEQUENCE [LARGE SCALE GENOMIC DNA]</scope>
    <source>
        <strain evidence="3">cv. AL8/78</strain>
    </source>
</reference>
<dbReference type="Proteomes" id="UP000015105">
    <property type="component" value="Chromosome 6D"/>
</dbReference>
<proteinExistence type="predicted"/>
<dbReference type="AlphaFoldDB" id="A0A453NNX1"/>
<protein>
    <submittedName>
        <fullName evidence="2">Uncharacterized protein</fullName>
    </submittedName>
</protein>
<feature type="compositionally biased region" description="Basic and acidic residues" evidence="1">
    <location>
        <begin position="87"/>
        <end position="100"/>
    </location>
</feature>
<reference evidence="2" key="4">
    <citation type="submission" date="2019-03" db="UniProtKB">
        <authorList>
            <consortium name="EnsemblPlants"/>
        </authorList>
    </citation>
    <scope>IDENTIFICATION</scope>
</reference>
<keyword evidence="3" id="KW-1185">Reference proteome</keyword>
<dbReference type="EnsemblPlants" id="AET6Gv20432400.7">
    <property type="protein sequence ID" value="AET6Gv20432400.7"/>
    <property type="gene ID" value="AET6Gv20432400"/>
</dbReference>
<reference evidence="2" key="5">
    <citation type="journal article" date="2021" name="G3 (Bethesda)">
        <title>Aegilops tauschii genome assembly Aet v5.0 features greater sequence contiguity and improved annotation.</title>
        <authorList>
            <person name="Wang L."/>
            <person name="Zhu T."/>
            <person name="Rodriguez J.C."/>
            <person name="Deal K.R."/>
            <person name="Dubcovsky J."/>
            <person name="McGuire P.E."/>
            <person name="Lux T."/>
            <person name="Spannagl M."/>
            <person name="Mayer K.F.X."/>
            <person name="Baldrich P."/>
            <person name="Meyers B.C."/>
            <person name="Huo N."/>
            <person name="Gu Y.Q."/>
            <person name="Zhou H."/>
            <person name="Devos K.M."/>
            <person name="Bennetzen J.L."/>
            <person name="Unver T."/>
            <person name="Budak H."/>
            <person name="Gulick P.J."/>
            <person name="Galiba G."/>
            <person name="Kalapos B."/>
            <person name="Nelson D.R."/>
            <person name="Li P."/>
            <person name="You F.M."/>
            <person name="Luo M.C."/>
            <person name="Dvorak J."/>
        </authorList>
    </citation>
    <scope>NUCLEOTIDE SEQUENCE [LARGE SCALE GENOMIC DNA]</scope>
    <source>
        <strain evidence="2">cv. AL8/78</strain>
    </source>
</reference>
<evidence type="ECO:0000256" key="1">
    <source>
        <dbReference type="SAM" id="MobiDB-lite"/>
    </source>
</evidence>
<evidence type="ECO:0000313" key="3">
    <source>
        <dbReference type="Proteomes" id="UP000015105"/>
    </source>
</evidence>
<evidence type="ECO:0000313" key="2">
    <source>
        <dbReference type="EnsemblPlants" id="AET6Gv20432400.7"/>
    </source>
</evidence>
<reference evidence="2" key="3">
    <citation type="journal article" date="2017" name="Nature">
        <title>Genome sequence of the progenitor of the wheat D genome Aegilops tauschii.</title>
        <authorList>
            <person name="Luo M.C."/>
            <person name="Gu Y.Q."/>
            <person name="Puiu D."/>
            <person name="Wang H."/>
            <person name="Twardziok S.O."/>
            <person name="Deal K.R."/>
            <person name="Huo N."/>
            <person name="Zhu T."/>
            <person name="Wang L."/>
            <person name="Wang Y."/>
            <person name="McGuire P.E."/>
            <person name="Liu S."/>
            <person name="Long H."/>
            <person name="Ramasamy R.K."/>
            <person name="Rodriguez J.C."/>
            <person name="Van S.L."/>
            <person name="Yuan L."/>
            <person name="Wang Z."/>
            <person name="Xia Z."/>
            <person name="Xiao L."/>
            <person name="Anderson O.D."/>
            <person name="Ouyang S."/>
            <person name="Liang Y."/>
            <person name="Zimin A.V."/>
            <person name="Pertea G."/>
            <person name="Qi P."/>
            <person name="Bennetzen J.L."/>
            <person name="Dai X."/>
            <person name="Dawson M.W."/>
            <person name="Muller H.G."/>
            <person name="Kugler K."/>
            <person name="Rivarola-Duarte L."/>
            <person name="Spannagl M."/>
            <person name="Mayer K.F.X."/>
            <person name="Lu F.H."/>
            <person name="Bevan M.W."/>
            <person name="Leroy P."/>
            <person name="Li P."/>
            <person name="You F.M."/>
            <person name="Sun Q."/>
            <person name="Liu Z."/>
            <person name="Lyons E."/>
            <person name="Wicker T."/>
            <person name="Salzberg S.L."/>
            <person name="Devos K.M."/>
            <person name="Dvorak J."/>
        </authorList>
    </citation>
    <scope>NUCLEOTIDE SEQUENCE [LARGE SCALE GENOMIC DNA]</scope>
    <source>
        <strain evidence="2">cv. AL8/78</strain>
    </source>
</reference>
<name>A0A453NNX1_AEGTS</name>
<reference evidence="3" key="1">
    <citation type="journal article" date="2014" name="Science">
        <title>Ancient hybridizations among the ancestral genomes of bread wheat.</title>
        <authorList>
            <consortium name="International Wheat Genome Sequencing Consortium,"/>
            <person name="Marcussen T."/>
            <person name="Sandve S.R."/>
            <person name="Heier L."/>
            <person name="Spannagl M."/>
            <person name="Pfeifer M."/>
            <person name="Jakobsen K.S."/>
            <person name="Wulff B.B."/>
            <person name="Steuernagel B."/>
            <person name="Mayer K.F."/>
            <person name="Olsen O.A."/>
        </authorList>
    </citation>
    <scope>NUCLEOTIDE SEQUENCE [LARGE SCALE GENOMIC DNA]</scope>
    <source>
        <strain evidence="3">cv. AL8/78</strain>
    </source>
</reference>
<dbReference type="Gramene" id="AET6Gv20432400.7">
    <property type="protein sequence ID" value="AET6Gv20432400.7"/>
    <property type="gene ID" value="AET6Gv20432400"/>
</dbReference>